<proteinExistence type="predicted"/>
<protein>
    <submittedName>
        <fullName evidence="1">Uncharacterized protein</fullName>
    </submittedName>
</protein>
<evidence type="ECO:0000313" key="1">
    <source>
        <dbReference type="EMBL" id="KAF1959180.1"/>
    </source>
</evidence>
<evidence type="ECO:0000313" key="2">
    <source>
        <dbReference type="Proteomes" id="UP000800035"/>
    </source>
</evidence>
<gene>
    <name evidence="1" type="ORF">CC80DRAFT_322483</name>
</gene>
<reference evidence="1" key="1">
    <citation type="journal article" date="2020" name="Stud. Mycol.">
        <title>101 Dothideomycetes genomes: a test case for predicting lifestyles and emergence of pathogens.</title>
        <authorList>
            <person name="Haridas S."/>
            <person name="Albert R."/>
            <person name="Binder M."/>
            <person name="Bloem J."/>
            <person name="Labutti K."/>
            <person name="Salamov A."/>
            <person name="Andreopoulos B."/>
            <person name="Baker S."/>
            <person name="Barry K."/>
            <person name="Bills G."/>
            <person name="Bluhm B."/>
            <person name="Cannon C."/>
            <person name="Castanera R."/>
            <person name="Culley D."/>
            <person name="Daum C."/>
            <person name="Ezra D."/>
            <person name="Gonzalez J."/>
            <person name="Henrissat B."/>
            <person name="Kuo A."/>
            <person name="Liang C."/>
            <person name="Lipzen A."/>
            <person name="Lutzoni F."/>
            <person name="Magnuson J."/>
            <person name="Mondo S."/>
            <person name="Nolan M."/>
            <person name="Ohm R."/>
            <person name="Pangilinan J."/>
            <person name="Park H.-J."/>
            <person name="Ramirez L."/>
            <person name="Alfaro M."/>
            <person name="Sun H."/>
            <person name="Tritt A."/>
            <person name="Yoshinaga Y."/>
            <person name="Zwiers L.-H."/>
            <person name="Turgeon B."/>
            <person name="Goodwin S."/>
            <person name="Spatafora J."/>
            <person name="Crous P."/>
            <person name="Grigoriev I."/>
        </authorList>
    </citation>
    <scope>NUCLEOTIDE SEQUENCE</scope>
    <source>
        <strain evidence="1">CBS 675.92</strain>
    </source>
</reference>
<dbReference type="Proteomes" id="UP000800035">
    <property type="component" value="Unassembled WGS sequence"/>
</dbReference>
<dbReference type="AlphaFoldDB" id="A0A6A5U4B9"/>
<accession>A0A6A5U4B9</accession>
<dbReference type="EMBL" id="ML976985">
    <property type="protein sequence ID" value="KAF1959180.1"/>
    <property type="molecule type" value="Genomic_DNA"/>
</dbReference>
<organism evidence="1 2">
    <name type="scientific">Byssothecium circinans</name>
    <dbReference type="NCBI Taxonomy" id="147558"/>
    <lineage>
        <taxon>Eukaryota</taxon>
        <taxon>Fungi</taxon>
        <taxon>Dikarya</taxon>
        <taxon>Ascomycota</taxon>
        <taxon>Pezizomycotina</taxon>
        <taxon>Dothideomycetes</taxon>
        <taxon>Pleosporomycetidae</taxon>
        <taxon>Pleosporales</taxon>
        <taxon>Massarineae</taxon>
        <taxon>Massarinaceae</taxon>
        <taxon>Byssothecium</taxon>
    </lineage>
</organism>
<sequence length="87" mass="9585">MSSTSVYSFSSILSSVSGDASHGHRELCGELQIGVQMHSYTRCVKGCRSPHGMINMGTVWSMSISLISFSLEWIVLVKSPEAEFERI</sequence>
<keyword evidence="2" id="KW-1185">Reference proteome</keyword>
<name>A0A6A5U4B9_9PLEO</name>